<gene>
    <name evidence="1" type="ORF">L9F63_022084</name>
</gene>
<name>A0AAD8EAW0_DIPPU</name>
<feature type="non-terminal residue" evidence="1">
    <location>
        <position position="54"/>
    </location>
</feature>
<organism evidence="1 2">
    <name type="scientific">Diploptera punctata</name>
    <name type="common">Pacific beetle cockroach</name>
    <dbReference type="NCBI Taxonomy" id="6984"/>
    <lineage>
        <taxon>Eukaryota</taxon>
        <taxon>Metazoa</taxon>
        <taxon>Ecdysozoa</taxon>
        <taxon>Arthropoda</taxon>
        <taxon>Hexapoda</taxon>
        <taxon>Insecta</taxon>
        <taxon>Pterygota</taxon>
        <taxon>Neoptera</taxon>
        <taxon>Polyneoptera</taxon>
        <taxon>Dictyoptera</taxon>
        <taxon>Blattodea</taxon>
        <taxon>Blaberoidea</taxon>
        <taxon>Blaberidae</taxon>
        <taxon>Diplopterinae</taxon>
        <taxon>Diploptera</taxon>
    </lineage>
</organism>
<evidence type="ECO:0000313" key="2">
    <source>
        <dbReference type="Proteomes" id="UP001233999"/>
    </source>
</evidence>
<evidence type="ECO:0000313" key="1">
    <source>
        <dbReference type="EMBL" id="KAJ9583573.1"/>
    </source>
</evidence>
<reference evidence="1" key="2">
    <citation type="submission" date="2023-05" db="EMBL/GenBank/DDBJ databases">
        <authorList>
            <person name="Fouks B."/>
        </authorList>
    </citation>
    <scope>NUCLEOTIDE SEQUENCE</scope>
    <source>
        <strain evidence="1">Stay&amp;Tobe</strain>
        <tissue evidence="1">Testes</tissue>
    </source>
</reference>
<proteinExistence type="predicted"/>
<dbReference type="Proteomes" id="UP001233999">
    <property type="component" value="Unassembled WGS sequence"/>
</dbReference>
<dbReference type="AlphaFoldDB" id="A0AAD8EAW0"/>
<protein>
    <submittedName>
        <fullName evidence="1">Uncharacterized protein</fullName>
    </submittedName>
</protein>
<sequence>AFKRLLFILFGGHMSNFLDFVMWKGLDPEKRATSDVVKNEIKNIDIEEEITHHL</sequence>
<dbReference type="EMBL" id="JASPKZ010007567">
    <property type="protein sequence ID" value="KAJ9583573.1"/>
    <property type="molecule type" value="Genomic_DNA"/>
</dbReference>
<feature type="non-terminal residue" evidence="1">
    <location>
        <position position="1"/>
    </location>
</feature>
<reference evidence="1" key="1">
    <citation type="journal article" date="2023" name="IScience">
        <title>Live-bearing cockroach genome reveals convergent evolutionary mechanisms linked to viviparity in insects and beyond.</title>
        <authorList>
            <person name="Fouks B."/>
            <person name="Harrison M.C."/>
            <person name="Mikhailova A.A."/>
            <person name="Marchal E."/>
            <person name="English S."/>
            <person name="Carruthers M."/>
            <person name="Jennings E.C."/>
            <person name="Chiamaka E.L."/>
            <person name="Frigard R.A."/>
            <person name="Pippel M."/>
            <person name="Attardo G.M."/>
            <person name="Benoit J.B."/>
            <person name="Bornberg-Bauer E."/>
            <person name="Tobe S.S."/>
        </authorList>
    </citation>
    <scope>NUCLEOTIDE SEQUENCE</scope>
    <source>
        <strain evidence="1">Stay&amp;Tobe</strain>
    </source>
</reference>
<comment type="caution">
    <text evidence="1">The sequence shown here is derived from an EMBL/GenBank/DDBJ whole genome shotgun (WGS) entry which is preliminary data.</text>
</comment>
<keyword evidence="2" id="KW-1185">Reference proteome</keyword>
<accession>A0AAD8EAW0</accession>